<dbReference type="Proteomes" id="UP000266568">
    <property type="component" value="Unassembled WGS sequence"/>
</dbReference>
<evidence type="ECO:0000313" key="2">
    <source>
        <dbReference type="EMBL" id="RIA45986.1"/>
    </source>
</evidence>
<feature type="compositionally biased region" description="Low complexity" evidence="1">
    <location>
        <begin position="62"/>
        <end position="76"/>
    </location>
</feature>
<dbReference type="AlphaFoldDB" id="A0A397P8T2"/>
<evidence type="ECO:0000256" key="1">
    <source>
        <dbReference type="SAM" id="MobiDB-lite"/>
    </source>
</evidence>
<gene>
    <name evidence="2" type="ORF">DFR49_0515</name>
</gene>
<protein>
    <submittedName>
        <fullName evidence="2">Putative porin</fullName>
    </submittedName>
</protein>
<dbReference type="InterPro" id="IPR032638">
    <property type="entry name" value="Porin_5"/>
</dbReference>
<dbReference type="Pfam" id="PF16930">
    <property type="entry name" value="Porin_5"/>
    <property type="match status" value="1"/>
</dbReference>
<comment type="caution">
    <text evidence="2">The sequence shown here is derived from an EMBL/GenBank/DDBJ whole genome shotgun (WGS) entry which is preliminary data.</text>
</comment>
<keyword evidence="3" id="KW-1185">Reference proteome</keyword>
<organism evidence="2 3">
    <name type="scientific">Hephaestia caeni</name>
    <dbReference type="NCBI Taxonomy" id="645617"/>
    <lineage>
        <taxon>Bacteria</taxon>
        <taxon>Pseudomonadati</taxon>
        <taxon>Pseudomonadota</taxon>
        <taxon>Alphaproteobacteria</taxon>
        <taxon>Sphingomonadales</taxon>
        <taxon>Sphingomonadaceae</taxon>
        <taxon>Hephaestia</taxon>
    </lineage>
</organism>
<proteinExistence type="predicted"/>
<dbReference type="EMBL" id="QXDC01000002">
    <property type="protein sequence ID" value="RIA45986.1"/>
    <property type="molecule type" value="Genomic_DNA"/>
</dbReference>
<accession>A0A397P8T2</accession>
<feature type="region of interest" description="Disordered" evidence="1">
    <location>
        <begin position="55"/>
        <end position="81"/>
    </location>
</feature>
<reference evidence="2 3" key="1">
    <citation type="submission" date="2018-08" db="EMBL/GenBank/DDBJ databases">
        <title>Genomic Encyclopedia of Type Strains, Phase IV (KMG-IV): sequencing the most valuable type-strain genomes for metagenomic binning, comparative biology and taxonomic classification.</title>
        <authorList>
            <person name="Goeker M."/>
        </authorList>
    </citation>
    <scope>NUCLEOTIDE SEQUENCE [LARGE SCALE GENOMIC DNA]</scope>
    <source>
        <strain evidence="2 3">DSM 25527</strain>
    </source>
</reference>
<evidence type="ECO:0000313" key="3">
    <source>
        <dbReference type="Proteomes" id="UP000266568"/>
    </source>
</evidence>
<sequence>MLTTSLCAAVLVTAPAFGQEAQGQAAQPDSAVATMVKLLVEEGIVSPEKGQALMRRAEAEAAQRAASAPPARSAELAPPPAGAVRVPYVPETVRAQIKDELRQEVLAQARTERWAAPDEAAPDWTRNIQIHGDFRFRSASHFYGRDNAVAHYTDVAAFNNNGPYDVSGFGGQLLPTLNTTRDKRNNMQVRGRIGIEAKVADRFTLGFQLATGDDPGPISTNSSLTGGFRKRDVWIQNAYVKGELVPGVTAMLGRFDNPLRSTDLMFDPDLAFDGVYGEANITRILGNDDFRFAVRGGAFPLQFEPENFPETSVGKRNWRDRYLFTAQAELGKTFGGGIDVNVSAAYHNFTYLRGHVSEPCDVFSASNVECSTDLLRPLWPSKGNTLMYLRDIDFTYADPANPLDPQYLGLKYAYRVLDLNASVSVPISERVQARLTGNFLHNFGFDPKNNCLRGNQGAPITNVEITDPTNPRQGVCDATNPARFVGGNEGYGIYLSIGDPALFSVNPRRAKRGSWAFNAAYKYLESDAVPDSFTDSDFRLGGTNAKGFVIGGAWAPFNNVTIGGRWLSAGEIVDAPLRIDVLHLDLGLAF</sequence>
<name>A0A397P8T2_9SPHN</name>